<dbReference type="InterPro" id="IPR036736">
    <property type="entry name" value="ACP-like_sf"/>
</dbReference>
<proteinExistence type="predicted"/>
<keyword evidence="3" id="KW-0597">Phosphoprotein</keyword>
<name>A0A428X5S7_AMYBA</name>
<dbReference type="RefSeq" id="WP_020646223.1">
    <property type="nucleotide sequence ID" value="NZ_QHHU01000001.1"/>
</dbReference>
<dbReference type="AlphaFoldDB" id="A0A428X5S7"/>
<comment type="cofactor">
    <cofactor evidence="1">
        <name>pantetheine 4'-phosphate</name>
        <dbReference type="ChEBI" id="CHEBI:47942"/>
    </cofactor>
</comment>
<evidence type="ECO:0000313" key="6">
    <source>
        <dbReference type="Proteomes" id="UP000286716"/>
    </source>
</evidence>
<dbReference type="PANTHER" id="PTHR45527:SF1">
    <property type="entry name" value="FATTY ACID SYNTHASE"/>
    <property type="match status" value="1"/>
</dbReference>
<dbReference type="Gene3D" id="3.40.50.1820">
    <property type="entry name" value="alpha/beta hydrolase"/>
    <property type="match status" value="1"/>
</dbReference>
<dbReference type="InterPro" id="IPR045851">
    <property type="entry name" value="AMP-bd_C_sf"/>
</dbReference>
<dbReference type="GO" id="GO:0044550">
    <property type="term" value="P:secondary metabolite biosynthetic process"/>
    <property type="evidence" value="ECO:0007669"/>
    <property type="project" value="TreeGrafter"/>
</dbReference>
<dbReference type="Proteomes" id="UP000286716">
    <property type="component" value="Unassembled WGS sequence"/>
</dbReference>
<dbReference type="GO" id="GO:0005737">
    <property type="term" value="C:cytoplasm"/>
    <property type="evidence" value="ECO:0007669"/>
    <property type="project" value="TreeGrafter"/>
</dbReference>
<comment type="caution">
    <text evidence="5">The sequence shown here is derived from an EMBL/GenBank/DDBJ whole genome shotgun (WGS) entry which is preliminary data.</text>
</comment>
<dbReference type="NCBIfam" id="TIGR01733">
    <property type="entry name" value="AA-adenyl-dom"/>
    <property type="match status" value="1"/>
</dbReference>
<dbReference type="PROSITE" id="PS00012">
    <property type="entry name" value="PHOSPHOPANTETHEINE"/>
    <property type="match status" value="1"/>
</dbReference>
<organism evidence="5 6">
    <name type="scientific">Amycolatopsis balhimycina DSM 5908</name>
    <dbReference type="NCBI Taxonomy" id="1081091"/>
    <lineage>
        <taxon>Bacteria</taxon>
        <taxon>Bacillati</taxon>
        <taxon>Actinomycetota</taxon>
        <taxon>Actinomycetes</taxon>
        <taxon>Pseudonocardiales</taxon>
        <taxon>Pseudonocardiaceae</taxon>
        <taxon>Amycolatopsis</taxon>
    </lineage>
</organism>
<dbReference type="SUPFAM" id="SSF56801">
    <property type="entry name" value="Acetyl-CoA synthetase-like"/>
    <property type="match status" value="1"/>
</dbReference>
<dbReference type="Gene3D" id="2.30.38.10">
    <property type="entry name" value="Luciferase, Domain 3"/>
    <property type="match status" value="1"/>
</dbReference>
<dbReference type="InterPro" id="IPR025110">
    <property type="entry name" value="AMP-bd_C"/>
</dbReference>
<dbReference type="InterPro" id="IPR010071">
    <property type="entry name" value="AA_adenyl_dom"/>
</dbReference>
<dbReference type="Gene3D" id="3.40.50.980">
    <property type="match status" value="2"/>
</dbReference>
<feature type="domain" description="Carrier" evidence="4">
    <location>
        <begin position="505"/>
        <end position="580"/>
    </location>
</feature>
<keyword evidence="2" id="KW-0596">Phosphopantetheine</keyword>
<dbReference type="FunFam" id="3.40.50.12780:FF:000012">
    <property type="entry name" value="Non-ribosomal peptide synthetase"/>
    <property type="match status" value="1"/>
</dbReference>
<dbReference type="GO" id="GO:0043041">
    <property type="term" value="P:amino acid activation for nonribosomal peptide biosynthetic process"/>
    <property type="evidence" value="ECO:0007669"/>
    <property type="project" value="TreeGrafter"/>
</dbReference>
<dbReference type="PROSITE" id="PS50075">
    <property type="entry name" value="CARRIER"/>
    <property type="match status" value="1"/>
</dbReference>
<dbReference type="InterPro" id="IPR020845">
    <property type="entry name" value="AMP-binding_CS"/>
</dbReference>
<dbReference type="SUPFAM" id="SSF47336">
    <property type="entry name" value="ACP-like"/>
    <property type="match status" value="1"/>
</dbReference>
<sequence length="581" mass="60929">MTGAIVPPSTAPALFEAAAAAVPDRPAVAMGTTTLTYAELNTQANRLARRLVAHGVGPERLVALAMPRSIEFAVAMLAVHKAGGAYVPIDPDYPAERRQHMLAGAAAQCLLCLPGQDVAGAPVVLSVALAEPGRPEPDLDDSDRLAPLLPSHPAYVIFTSGSTGQPKGVVVTHRGIPNLAADYVHRQNLLPDSRLLAFASPSFDAAVAEFWPIWLAGACLVLAPAPDLIPGEPLARLVRDRHITHVTLPPSALAPLEEAGGLPPGLTLLVAGEACPAPVAKRWAAGRVMINAYGPTEATVAVTASDPLTGEDTPPIGRPITGVHTYVLDDRLVPVPDGTVGELYMTGPGLARGYLHRPAATAERFLPDPFGGPGQRMYRTGDRVRARPDGQLVFVGRADDQLKVRGHRIEPAEVESALLAVDGVAQAVVTEHDNRLVAYVVGAGGARVPAEDLLPPLRKQLPAYLVPDVVVGLPHLPTTPNGKVDRAALPAPEAEDTGRAISGRAPSTPTEIHLAALFAEVLGVSSVGVEDSFFEVGGHSLLATRLVSRIRESLRVRLRVQAFFDAPTVAELAKVLDAALT</sequence>
<dbReference type="OrthoDB" id="3243414at2"/>
<dbReference type="Pfam" id="PF13193">
    <property type="entry name" value="AMP-binding_C"/>
    <property type="match status" value="1"/>
</dbReference>
<evidence type="ECO:0000259" key="4">
    <source>
        <dbReference type="PROSITE" id="PS50075"/>
    </source>
</evidence>
<dbReference type="PROSITE" id="PS00455">
    <property type="entry name" value="AMP_BINDING"/>
    <property type="match status" value="1"/>
</dbReference>
<keyword evidence="6" id="KW-1185">Reference proteome</keyword>
<accession>A0A428X5S7</accession>
<dbReference type="Gene3D" id="3.30.300.30">
    <property type="match status" value="1"/>
</dbReference>
<evidence type="ECO:0000256" key="2">
    <source>
        <dbReference type="ARBA" id="ARBA00022450"/>
    </source>
</evidence>
<dbReference type="SMART" id="SM00823">
    <property type="entry name" value="PKS_PP"/>
    <property type="match status" value="1"/>
</dbReference>
<dbReference type="FunFam" id="3.40.50.980:FF:000001">
    <property type="entry name" value="Non-ribosomal peptide synthetase"/>
    <property type="match status" value="1"/>
</dbReference>
<gene>
    <name evidence="5" type="ORF">DMA12_00470</name>
</gene>
<dbReference type="FunFam" id="1.10.1200.10:FF:000005">
    <property type="entry name" value="Nonribosomal peptide synthetase 1"/>
    <property type="match status" value="1"/>
</dbReference>
<dbReference type="EMBL" id="QHHU01000001">
    <property type="protein sequence ID" value="RSM50678.1"/>
    <property type="molecule type" value="Genomic_DNA"/>
</dbReference>
<evidence type="ECO:0000256" key="3">
    <source>
        <dbReference type="ARBA" id="ARBA00022553"/>
    </source>
</evidence>
<dbReference type="InterPro" id="IPR029058">
    <property type="entry name" value="AB_hydrolase_fold"/>
</dbReference>
<dbReference type="GO" id="GO:0031177">
    <property type="term" value="F:phosphopantetheine binding"/>
    <property type="evidence" value="ECO:0007669"/>
    <property type="project" value="InterPro"/>
</dbReference>
<reference evidence="5 6" key="1">
    <citation type="submission" date="2018-05" db="EMBL/GenBank/DDBJ databases">
        <title>Evolution of GPA BGCs.</title>
        <authorList>
            <person name="Waglechner N."/>
            <person name="Wright G.D."/>
        </authorList>
    </citation>
    <scope>NUCLEOTIDE SEQUENCE [LARGE SCALE GENOMIC DNA]</scope>
    <source>
        <strain evidence="5 6">DSM 5908</strain>
    </source>
</reference>
<dbReference type="InterPro" id="IPR006162">
    <property type="entry name" value="Ppantetheine_attach_site"/>
</dbReference>
<dbReference type="PANTHER" id="PTHR45527">
    <property type="entry name" value="NONRIBOSOMAL PEPTIDE SYNTHETASE"/>
    <property type="match status" value="1"/>
</dbReference>
<protein>
    <submittedName>
        <fullName evidence="5">Amino acid adenylation domain-containing protein</fullName>
    </submittedName>
</protein>
<dbReference type="InterPro" id="IPR000873">
    <property type="entry name" value="AMP-dep_synth/lig_dom"/>
</dbReference>
<dbReference type="InterPro" id="IPR009081">
    <property type="entry name" value="PP-bd_ACP"/>
</dbReference>
<dbReference type="Pfam" id="PF00550">
    <property type="entry name" value="PP-binding"/>
    <property type="match status" value="1"/>
</dbReference>
<dbReference type="FunFam" id="2.30.38.10:FF:000001">
    <property type="entry name" value="Non-ribosomal peptide synthetase PvdI"/>
    <property type="match status" value="1"/>
</dbReference>
<evidence type="ECO:0000313" key="5">
    <source>
        <dbReference type="EMBL" id="RSM50678.1"/>
    </source>
</evidence>
<dbReference type="Pfam" id="PF00501">
    <property type="entry name" value="AMP-binding"/>
    <property type="match status" value="1"/>
</dbReference>
<dbReference type="InterPro" id="IPR020806">
    <property type="entry name" value="PKS_PP-bd"/>
</dbReference>
<dbReference type="CDD" id="cd17652">
    <property type="entry name" value="A_NRPS_CmdD_like"/>
    <property type="match status" value="1"/>
</dbReference>
<evidence type="ECO:0000256" key="1">
    <source>
        <dbReference type="ARBA" id="ARBA00001957"/>
    </source>
</evidence>